<dbReference type="AlphaFoldDB" id="A0A101M409"/>
<keyword evidence="1" id="KW-0472">Membrane</keyword>
<comment type="caution">
    <text evidence="2">The sequence shown here is derived from an EMBL/GenBank/DDBJ whole genome shotgun (WGS) entry which is preliminary data.</text>
</comment>
<proteinExistence type="predicted"/>
<geneLocation type="mitochondrion" evidence="2"/>
<sequence>MRKRARPYSVRWFRAKPLLRICLREIVIIEHPSVTQRLKASPLVSLLHQFFRQLSIQSIVHVFKGLVFQGGIFSSFLGMFLSFLVFSSNVWLVTSVCSCCCSSLSNSVLSSVRLFCLSYDRL</sequence>
<protein>
    <submittedName>
        <fullName evidence="2">Uncharacterized protein</fullName>
    </submittedName>
</protein>
<dbReference type="EMBL" id="LKAM01000001">
    <property type="protein sequence ID" value="KUM50590.1"/>
    <property type="molecule type" value="Genomic_DNA"/>
</dbReference>
<evidence type="ECO:0000313" key="2">
    <source>
        <dbReference type="EMBL" id="KUM50590.1"/>
    </source>
</evidence>
<gene>
    <name evidence="2" type="ORF">ABT39_MTgene434</name>
</gene>
<reference evidence="2" key="1">
    <citation type="journal article" date="2015" name="Genome Biol. Evol.">
        <title>Organellar Genomes of White Spruce (Picea glauca): Assembly and Annotation.</title>
        <authorList>
            <person name="Jackman S.D."/>
            <person name="Warren R.L."/>
            <person name="Gibb E.A."/>
            <person name="Vandervalk B.P."/>
            <person name="Mohamadi H."/>
            <person name="Chu J."/>
            <person name="Raymond A."/>
            <person name="Pleasance S."/>
            <person name="Coope R."/>
            <person name="Wildung M.R."/>
            <person name="Ritland C.E."/>
            <person name="Bousquet J."/>
            <person name="Jones S.J."/>
            <person name="Bohlmann J."/>
            <person name="Birol I."/>
        </authorList>
    </citation>
    <scope>NUCLEOTIDE SEQUENCE [LARGE SCALE GENOMIC DNA]</scope>
    <source>
        <tissue evidence="2">Flushing bud</tissue>
    </source>
</reference>
<keyword evidence="1" id="KW-1133">Transmembrane helix</keyword>
<organism evidence="2">
    <name type="scientific">Picea glauca</name>
    <name type="common">White spruce</name>
    <name type="synonym">Pinus glauca</name>
    <dbReference type="NCBI Taxonomy" id="3330"/>
    <lineage>
        <taxon>Eukaryota</taxon>
        <taxon>Viridiplantae</taxon>
        <taxon>Streptophyta</taxon>
        <taxon>Embryophyta</taxon>
        <taxon>Tracheophyta</taxon>
        <taxon>Spermatophyta</taxon>
        <taxon>Pinopsida</taxon>
        <taxon>Pinidae</taxon>
        <taxon>Conifers I</taxon>
        <taxon>Pinales</taxon>
        <taxon>Pinaceae</taxon>
        <taxon>Picea</taxon>
    </lineage>
</organism>
<accession>A0A101M409</accession>
<keyword evidence="2" id="KW-0496">Mitochondrion</keyword>
<keyword evidence="1" id="KW-0812">Transmembrane</keyword>
<name>A0A101M409_PICGL</name>
<evidence type="ECO:0000256" key="1">
    <source>
        <dbReference type="SAM" id="Phobius"/>
    </source>
</evidence>
<feature type="transmembrane region" description="Helical" evidence="1">
    <location>
        <begin position="66"/>
        <end position="86"/>
    </location>
</feature>